<dbReference type="PROSITE" id="PS50977">
    <property type="entry name" value="HTH_TETR_2"/>
    <property type="match status" value="1"/>
</dbReference>
<organism evidence="7 8">
    <name type="scientific">Nakamurella aerolata</name>
    <dbReference type="NCBI Taxonomy" id="1656892"/>
    <lineage>
        <taxon>Bacteria</taxon>
        <taxon>Bacillati</taxon>
        <taxon>Actinomycetota</taxon>
        <taxon>Actinomycetes</taxon>
        <taxon>Nakamurellales</taxon>
        <taxon>Nakamurellaceae</taxon>
        <taxon>Nakamurella</taxon>
    </lineage>
</organism>
<dbReference type="InterPro" id="IPR009057">
    <property type="entry name" value="Homeodomain-like_sf"/>
</dbReference>
<dbReference type="Pfam" id="PF13977">
    <property type="entry name" value="TetR_C_6"/>
    <property type="match status" value="1"/>
</dbReference>
<keyword evidence="8" id="KW-1185">Reference proteome</keyword>
<dbReference type="PRINTS" id="PR00455">
    <property type="entry name" value="HTHTETR"/>
</dbReference>
<reference evidence="7 8" key="1">
    <citation type="submission" date="2020-05" db="EMBL/GenBank/DDBJ databases">
        <title>Nakamurella sp. DB0629 isolated from air conditioner.</title>
        <authorList>
            <person name="Kim D.H."/>
            <person name="Kim D.-U."/>
        </authorList>
    </citation>
    <scope>NUCLEOTIDE SEQUENCE [LARGE SCALE GENOMIC DNA]</scope>
    <source>
        <strain evidence="7 8">DB0629</strain>
    </source>
</reference>
<feature type="domain" description="HTH tetR-type" evidence="6">
    <location>
        <begin position="16"/>
        <end position="76"/>
    </location>
</feature>
<protein>
    <submittedName>
        <fullName evidence="7">TetR/AcrR family transcriptional regulator</fullName>
    </submittedName>
</protein>
<sequence>MPSPSPQRRGPYAKTPARRRQIIDAAMALFAAHGFHNTSLRDVAAAAGIGQSTLRHHFPDKEALLLAALRRRDELGAGDVPERAEDFPAHILGRATANRELPELVELYSVVSAESVTDGHPGRQYFIDRFAELRCDYTRFLSALAGCGRLRAGVDPETAATGLIALWDGLQVQWLLEPDRVDVPAQLAAYLDLIIIDGPGPGNPANS</sequence>
<dbReference type="GO" id="GO:0003700">
    <property type="term" value="F:DNA-binding transcription factor activity"/>
    <property type="evidence" value="ECO:0007669"/>
    <property type="project" value="TreeGrafter"/>
</dbReference>
<evidence type="ECO:0000256" key="4">
    <source>
        <dbReference type="ARBA" id="ARBA00023163"/>
    </source>
</evidence>
<evidence type="ECO:0000256" key="1">
    <source>
        <dbReference type="ARBA" id="ARBA00022491"/>
    </source>
</evidence>
<keyword evidence="3 5" id="KW-0238">DNA-binding</keyword>
<accession>A0A849A8D3</accession>
<dbReference type="SUPFAM" id="SSF48498">
    <property type="entry name" value="Tetracyclin repressor-like, C-terminal domain"/>
    <property type="match status" value="1"/>
</dbReference>
<dbReference type="EMBL" id="JABEND010000008">
    <property type="protein sequence ID" value="NNG36765.1"/>
    <property type="molecule type" value="Genomic_DNA"/>
</dbReference>
<evidence type="ECO:0000256" key="2">
    <source>
        <dbReference type="ARBA" id="ARBA00023015"/>
    </source>
</evidence>
<dbReference type="Proteomes" id="UP000562984">
    <property type="component" value="Unassembled WGS sequence"/>
</dbReference>
<dbReference type="RefSeq" id="WP_171200462.1">
    <property type="nucleotide sequence ID" value="NZ_JABEND010000008.1"/>
</dbReference>
<dbReference type="InterPro" id="IPR039538">
    <property type="entry name" value="BetI_C"/>
</dbReference>
<feature type="DNA-binding region" description="H-T-H motif" evidence="5">
    <location>
        <begin position="39"/>
        <end position="58"/>
    </location>
</feature>
<name>A0A849A8D3_9ACTN</name>
<keyword evidence="2" id="KW-0805">Transcription regulation</keyword>
<evidence type="ECO:0000259" key="6">
    <source>
        <dbReference type="PROSITE" id="PS50977"/>
    </source>
</evidence>
<comment type="caution">
    <text evidence="7">The sequence shown here is derived from an EMBL/GenBank/DDBJ whole genome shotgun (WGS) entry which is preliminary data.</text>
</comment>
<evidence type="ECO:0000256" key="5">
    <source>
        <dbReference type="PROSITE-ProRule" id="PRU00335"/>
    </source>
</evidence>
<keyword evidence="4" id="KW-0804">Transcription</keyword>
<evidence type="ECO:0000313" key="7">
    <source>
        <dbReference type="EMBL" id="NNG36765.1"/>
    </source>
</evidence>
<gene>
    <name evidence="7" type="ORF">HKD39_13795</name>
</gene>
<dbReference type="GO" id="GO:0000976">
    <property type="term" value="F:transcription cis-regulatory region binding"/>
    <property type="evidence" value="ECO:0007669"/>
    <property type="project" value="TreeGrafter"/>
</dbReference>
<dbReference type="PANTHER" id="PTHR30055:SF226">
    <property type="entry name" value="HTH-TYPE TRANSCRIPTIONAL REGULATOR PKSA"/>
    <property type="match status" value="1"/>
</dbReference>
<dbReference type="InterPro" id="IPR001647">
    <property type="entry name" value="HTH_TetR"/>
</dbReference>
<proteinExistence type="predicted"/>
<dbReference type="Pfam" id="PF00440">
    <property type="entry name" value="TetR_N"/>
    <property type="match status" value="1"/>
</dbReference>
<evidence type="ECO:0000313" key="8">
    <source>
        <dbReference type="Proteomes" id="UP000562984"/>
    </source>
</evidence>
<dbReference type="Gene3D" id="1.10.357.10">
    <property type="entry name" value="Tetracycline Repressor, domain 2"/>
    <property type="match status" value="1"/>
</dbReference>
<dbReference type="AlphaFoldDB" id="A0A849A8D3"/>
<dbReference type="InterPro" id="IPR050109">
    <property type="entry name" value="HTH-type_TetR-like_transc_reg"/>
</dbReference>
<dbReference type="SUPFAM" id="SSF46689">
    <property type="entry name" value="Homeodomain-like"/>
    <property type="match status" value="1"/>
</dbReference>
<evidence type="ECO:0000256" key="3">
    <source>
        <dbReference type="ARBA" id="ARBA00023125"/>
    </source>
</evidence>
<dbReference type="PANTHER" id="PTHR30055">
    <property type="entry name" value="HTH-TYPE TRANSCRIPTIONAL REGULATOR RUTR"/>
    <property type="match status" value="1"/>
</dbReference>
<dbReference type="InterPro" id="IPR036271">
    <property type="entry name" value="Tet_transcr_reg_TetR-rel_C_sf"/>
</dbReference>
<keyword evidence="1" id="KW-0678">Repressor</keyword>